<comment type="caution">
    <text evidence="1">The sequence shown here is derived from an EMBL/GenBank/DDBJ whole genome shotgun (WGS) entry which is preliminary data.</text>
</comment>
<evidence type="ECO:0000313" key="2">
    <source>
        <dbReference type="Proteomes" id="UP001144978"/>
    </source>
</evidence>
<dbReference type="Proteomes" id="UP001144978">
    <property type="component" value="Unassembled WGS sequence"/>
</dbReference>
<name>A0ACC1Q981_9APHY</name>
<dbReference type="EMBL" id="JANSHE010000158">
    <property type="protein sequence ID" value="KAJ3015460.1"/>
    <property type="molecule type" value="Genomic_DNA"/>
</dbReference>
<proteinExistence type="predicted"/>
<gene>
    <name evidence="1" type="ORF">NUW54_g1037</name>
</gene>
<sequence length="155" mass="16650">MTQEFLTDPIRLSSSSSSSTNISRSASINPPSSNLPARAPYLTSVHYTGTIGTVVGLNVRPQSADSMRRQDSMLSPEERELQMLRERCAYLQNVVSSSSTTTVLPIGDTLNASGNCDAVPRNPHGNSPPLPFPEIDEKGWYRTGTARIGSLPAGT</sequence>
<reference evidence="1" key="1">
    <citation type="submission" date="2022-08" db="EMBL/GenBank/DDBJ databases">
        <title>Genome Sequence of Pycnoporus sanguineus.</title>
        <authorList>
            <person name="Buettner E."/>
        </authorList>
    </citation>
    <scope>NUCLEOTIDE SEQUENCE</scope>
    <source>
        <strain evidence="1">CG-C14</strain>
    </source>
</reference>
<evidence type="ECO:0000313" key="1">
    <source>
        <dbReference type="EMBL" id="KAJ3015460.1"/>
    </source>
</evidence>
<accession>A0ACC1Q981</accession>
<organism evidence="1 2">
    <name type="scientific">Trametes sanguinea</name>
    <dbReference type="NCBI Taxonomy" id="158606"/>
    <lineage>
        <taxon>Eukaryota</taxon>
        <taxon>Fungi</taxon>
        <taxon>Dikarya</taxon>
        <taxon>Basidiomycota</taxon>
        <taxon>Agaricomycotina</taxon>
        <taxon>Agaricomycetes</taxon>
        <taxon>Polyporales</taxon>
        <taxon>Polyporaceae</taxon>
        <taxon>Trametes</taxon>
    </lineage>
</organism>
<protein>
    <submittedName>
        <fullName evidence="1">Uncharacterized protein</fullName>
    </submittedName>
</protein>
<keyword evidence="2" id="KW-1185">Reference proteome</keyword>